<evidence type="ECO:0000256" key="1">
    <source>
        <dbReference type="SAM" id="Phobius"/>
    </source>
</evidence>
<dbReference type="EMBL" id="JABEZY010000013">
    <property type="protein sequence ID" value="MBA0752553.1"/>
    <property type="molecule type" value="Genomic_DNA"/>
</dbReference>
<protein>
    <submittedName>
        <fullName evidence="2">Uncharacterized protein</fullName>
    </submittedName>
</protein>
<gene>
    <name evidence="2" type="ORF">Gogos_001379</name>
</gene>
<feature type="non-terminal residue" evidence="2">
    <location>
        <position position="68"/>
    </location>
</feature>
<evidence type="ECO:0000313" key="2">
    <source>
        <dbReference type="EMBL" id="MBA0752553.1"/>
    </source>
</evidence>
<comment type="caution">
    <text evidence="2">The sequence shown here is derived from an EMBL/GenBank/DDBJ whole genome shotgun (WGS) entry which is preliminary data.</text>
</comment>
<keyword evidence="1" id="KW-0472">Membrane</keyword>
<keyword evidence="3" id="KW-1185">Reference proteome</keyword>
<name>A0A7J9CVS8_GOSGO</name>
<keyword evidence="1" id="KW-0812">Transmembrane</keyword>
<dbReference type="AlphaFoldDB" id="A0A7J9CVS8"/>
<dbReference type="Proteomes" id="UP000593579">
    <property type="component" value="Unassembled WGS sequence"/>
</dbReference>
<organism evidence="2 3">
    <name type="scientific">Gossypium gossypioides</name>
    <name type="common">Mexican cotton</name>
    <name type="synonym">Selera gossypioides</name>
    <dbReference type="NCBI Taxonomy" id="34282"/>
    <lineage>
        <taxon>Eukaryota</taxon>
        <taxon>Viridiplantae</taxon>
        <taxon>Streptophyta</taxon>
        <taxon>Embryophyta</taxon>
        <taxon>Tracheophyta</taxon>
        <taxon>Spermatophyta</taxon>
        <taxon>Magnoliopsida</taxon>
        <taxon>eudicotyledons</taxon>
        <taxon>Gunneridae</taxon>
        <taxon>Pentapetalae</taxon>
        <taxon>rosids</taxon>
        <taxon>malvids</taxon>
        <taxon>Malvales</taxon>
        <taxon>Malvaceae</taxon>
        <taxon>Malvoideae</taxon>
        <taxon>Gossypium</taxon>
    </lineage>
</organism>
<proteinExistence type="predicted"/>
<keyword evidence="1" id="KW-1133">Transmembrane helix</keyword>
<evidence type="ECO:0000313" key="3">
    <source>
        <dbReference type="Proteomes" id="UP000593579"/>
    </source>
</evidence>
<accession>A0A7J9CVS8</accession>
<sequence>MQLRSNFFEEKSMSCQGAHHWRSGISLPGLRVIVFATFSWCLCLISYIVQPAHRVLLRKGLVSGFLAF</sequence>
<feature type="transmembrane region" description="Helical" evidence="1">
    <location>
        <begin position="29"/>
        <end position="49"/>
    </location>
</feature>
<reference evidence="2 3" key="1">
    <citation type="journal article" date="2019" name="Genome Biol. Evol.">
        <title>Insights into the evolution of the New World diploid cottons (Gossypium, subgenus Houzingenia) based on genome sequencing.</title>
        <authorList>
            <person name="Grover C.E."/>
            <person name="Arick M.A. 2nd"/>
            <person name="Thrash A."/>
            <person name="Conover J.L."/>
            <person name="Sanders W.S."/>
            <person name="Peterson D.G."/>
            <person name="Frelichowski J.E."/>
            <person name="Scheffler J.A."/>
            <person name="Scheffler B.E."/>
            <person name="Wendel J.F."/>
        </authorList>
    </citation>
    <scope>NUCLEOTIDE SEQUENCE [LARGE SCALE GENOMIC DNA]</scope>
    <source>
        <strain evidence="2">5</strain>
        <tissue evidence="2">Leaf</tissue>
    </source>
</reference>